<dbReference type="GO" id="GO:0005634">
    <property type="term" value="C:nucleus"/>
    <property type="evidence" value="ECO:0007669"/>
    <property type="project" value="UniProtKB-SubCell"/>
</dbReference>
<dbReference type="EMBL" id="RDQH01000331">
    <property type="protein sequence ID" value="RXI00257.1"/>
    <property type="molecule type" value="Genomic_DNA"/>
</dbReference>
<sequence length="223" mass="24503">MSRHPNVKWAQRSDMVYITIDLPDAQDVKLKLEPEGKFLFSATTGPEKTPYEVDLDLYDKIDINETKTSVGLRNICYLVKKAEDKWWSRLIKQQGRAPIFLKVDWDKWVDEDEEPEEVKGDEGGPGGFGNNMDFGGLGNNMDFGGLGNNMNFGGLGNNMNFGDFDLSKLNMGGDGLNADALGKFDENDDSDAEDETIDQQPSAAGQSDAKPLASAEHDAKASA</sequence>
<accession>A0A498JYV0</accession>
<evidence type="ECO:0000313" key="5">
    <source>
        <dbReference type="EMBL" id="RXI00257.1"/>
    </source>
</evidence>
<dbReference type="InterPro" id="IPR008978">
    <property type="entry name" value="HSP20-like_chaperone"/>
</dbReference>
<dbReference type="GO" id="GO:0051879">
    <property type="term" value="F:Hsp90 protein binding"/>
    <property type="evidence" value="ECO:0007669"/>
    <property type="project" value="UniProtKB-UniRule"/>
</dbReference>
<feature type="compositionally biased region" description="Acidic residues" evidence="3">
    <location>
        <begin position="186"/>
        <end position="197"/>
    </location>
</feature>
<dbReference type="SMR" id="A0A498JYV0"/>
<dbReference type="OrthoDB" id="1564555at2759"/>
<dbReference type="InterPro" id="IPR007052">
    <property type="entry name" value="CS_dom"/>
</dbReference>
<proteinExistence type="inferred from homology"/>
<comment type="subunit">
    <text evidence="2">Interacts with HSP90 in an ATP-dependent manner.</text>
</comment>
<dbReference type="GO" id="GO:0005829">
    <property type="term" value="C:cytosol"/>
    <property type="evidence" value="ECO:0007669"/>
    <property type="project" value="TreeGrafter"/>
</dbReference>
<dbReference type="CDD" id="cd06465">
    <property type="entry name" value="p23_hB-ind1_like"/>
    <property type="match status" value="1"/>
</dbReference>
<dbReference type="GO" id="GO:0009408">
    <property type="term" value="P:response to heat"/>
    <property type="evidence" value="ECO:0007669"/>
    <property type="project" value="UniProtKB-ARBA"/>
</dbReference>
<dbReference type="Proteomes" id="UP000290289">
    <property type="component" value="Chromosome 5"/>
</dbReference>
<keyword evidence="2" id="KW-0143">Chaperone</keyword>
<dbReference type="PROSITE" id="PS51203">
    <property type="entry name" value="CS"/>
    <property type="match status" value="1"/>
</dbReference>
<dbReference type="InterPro" id="IPR045250">
    <property type="entry name" value="p23-like"/>
</dbReference>
<evidence type="ECO:0000259" key="4">
    <source>
        <dbReference type="PROSITE" id="PS51203"/>
    </source>
</evidence>
<dbReference type="Gene3D" id="2.60.40.790">
    <property type="match status" value="1"/>
</dbReference>
<protein>
    <recommendedName>
        <fullName evidence="2">Co-chaperone protein p23</fullName>
    </recommendedName>
</protein>
<comment type="subcellular location">
    <subcellularLocation>
        <location evidence="2">Cytoplasm</location>
    </subcellularLocation>
    <subcellularLocation>
        <location evidence="2">Nucleus</location>
    </subcellularLocation>
</comment>
<feature type="domain" description="CS" evidence="4">
    <location>
        <begin position="2"/>
        <end position="91"/>
    </location>
</feature>
<keyword evidence="2" id="KW-0539">Nucleus</keyword>
<evidence type="ECO:0000256" key="3">
    <source>
        <dbReference type="SAM" id="MobiDB-lite"/>
    </source>
</evidence>
<dbReference type="SUPFAM" id="SSF49764">
    <property type="entry name" value="HSP20-like chaperones"/>
    <property type="match status" value="1"/>
</dbReference>
<comment type="caution">
    <text evidence="5">The sequence shown here is derived from an EMBL/GenBank/DDBJ whole genome shotgun (WGS) entry which is preliminary data.</text>
</comment>
<keyword evidence="2" id="KW-0963">Cytoplasm</keyword>
<dbReference type="FunFam" id="2.60.40.790:FF:000013">
    <property type="entry name" value="Very-long-chain (3R)-3-hydroxyacyl-CoA dehydratase"/>
    <property type="match status" value="1"/>
</dbReference>
<dbReference type="GO" id="GO:0051087">
    <property type="term" value="F:protein-folding chaperone binding"/>
    <property type="evidence" value="ECO:0007669"/>
    <property type="project" value="UniProtKB-ARBA"/>
</dbReference>
<name>A0A498JYV0_MALDO</name>
<gene>
    <name evidence="5" type="ORF">DVH24_037805</name>
</gene>
<dbReference type="GO" id="GO:0006457">
    <property type="term" value="P:protein folding"/>
    <property type="evidence" value="ECO:0007669"/>
    <property type="project" value="TreeGrafter"/>
</dbReference>
<feature type="region of interest" description="Disordered" evidence="3">
    <location>
        <begin position="112"/>
        <end position="133"/>
    </location>
</feature>
<comment type="similarity">
    <text evidence="1 2">Belongs to the p23/wos2 family.</text>
</comment>
<dbReference type="Gramene" id="mRNA:MD05G0030600">
    <property type="protein sequence ID" value="mRNA:MD05G0030600"/>
    <property type="gene ID" value="MD05G0030600"/>
</dbReference>
<feature type="region of interest" description="Disordered" evidence="3">
    <location>
        <begin position="177"/>
        <end position="223"/>
    </location>
</feature>
<evidence type="ECO:0000256" key="1">
    <source>
        <dbReference type="ARBA" id="ARBA00025733"/>
    </source>
</evidence>
<dbReference type="PANTHER" id="PTHR22932">
    <property type="entry name" value="TELOMERASE-BINDING PROTEIN P23 HSP90 CO-CHAPERONE"/>
    <property type="match status" value="1"/>
</dbReference>
<dbReference type="AlphaFoldDB" id="A0A498JYV0"/>
<dbReference type="Pfam" id="PF04969">
    <property type="entry name" value="CS"/>
    <property type="match status" value="1"/>
</dbReference>
<comment type="function">
    <text evidence="2">Acts as a co-chaperone for HSP90.</text>
</comment>
<dbReference type="GO" id="GO:0101031">
    <property type="term" value="C:protein folding chaperone complex"/>
    <property type="evidence" value="ECO:0007669"/>
    <property type="project" value="UniProtKB-ARBA"/>
</dbReference>
<dbReference type="GO" id="GO:0051131">
    <property type="term" value="P:chaperone-mediated protein complex assembly"/>
    <property type="evidence" value="ECO:0007669"/>
    <property type="project" value="TreeGrafter"/>
</dbReference>
<evidence type="ECO:0000313" key="6">
    <source>
        <dbReference type="Proteomes" id="UP000290289"/>
    </source>
</evidence>
<dbReference type="STRING" id="3750.A0A498JYV0"/>
<evidence type="ECO:0000256" key="2">
    <source>
        <dbReference type="RuleBase" id="RU369032"/>
    </source>
</evidence>
<reference evidence="5 6" key="1">
    <citation type="submission" date="2018-10" db="EMBL/GenBank/DDBJ databases">
        <title>A high-quality apple genome assembly.</title>
        <authorList>
            <person name="Hu J."/>
        </authorList>
    </citation>
    <scope>NUCLEOTIDE SEQUENCE [LARGE SCALE GENOMIC DNA]</scope>
    <source>
        <strain evidence="6">cv. HFTH1</strain>
        <tissue evidence="5">Young leaf</tissue>
    </source>
</reference>
<organism evidence="5 6">
    <name type="scientific">Malus domestica</name>
    <name type="common">Apple</name>
    <name type="synonym">Pyrus malus</name>
    <dbReference type="NCBI Taxonomy" id="3750"/>
    <lineage>
        <taxon>Eukaryota</taxon>
        <taxon>Viridiplantae</taxon>
        <taxon>Streptophyta</taxon>
        <taxon>Embryophyta</taxon>
        <taxon>Tracheophyta</taxon>
        <taxon>Spermatophyta</taxon>
        <taxon>Magnoliopsida</taxon>
        <taxon>eudicotyledons</taxon>
        <taxon>Gunneridae</taxon>
        <taxon>Pentapetalae</taxon>
        <taxon>rosids</taxon>
        <taxon>fabids</taxon>
        <taxon>Rosales</taxon>
        <taxon>Rosaceae</taxon>
        <taxon>Amygdaloideae</taxon>
        <taxon>Maleae</taxon>
        <taxon>Malus</taxon>
    </lineage>
</organism>
<keyword evidence="6" id="KW-1185">Reference proteome</keyword>
<dbReference type="PANTHER" id="PTHR22932:SF11">
    <property type="entry name" value="CO-CHAPERONE PROTEIN P23"/>
    <property type="match status" value="1"/>
</dbReference>